<dbReference type="Proteomes" id="UP000263273">
    <property type="component" value="Unassembled WGS sequence"/>
</dbReference>
<reference evidence="2 3" key="1">
    <citation type="journal article" date="2018" name="Nat. Biotechnol.">
        <title>A standardized bacterial taxonomy based on genome phylogeny substantially revises the tree of life.</title>
        <authorList>
            <person name="Parks D.H."/>
            <person name="Chuvochina M."/>
            <person name="Waite D.W."/>
            <person name="Rinke C."/>
            <person name="Skarshewski A."/>
            <person name="Chaumeil P.A."/>
            <person name="Hugenholtz P."/>
        </authorList>
    </citation>
    <scope>NUCLEOTIDE SEQUENCE [LARGE SCALE GENOMIC DNA]</scope>
    <source>
        <strain evidence="2">UBA10948</strain>
    </source>
</reference>
<dbReference type="AlphaFoldDB" id="A0A354YSQ1"/>
<feature type="transmembrane region" description="Helical" evidence="1">
    <location>
        <begin position="223"/>
        <end position="246"/>
    </location>
</feature>
<feature type="transmembrane region" description="Helical" evidence="1">
    <location>
        <begin position="266"/>
        <end position="290"/>
    </location>
</feature>
<dbReference type="STRING" id="378794.GCA_001570625_01903"/>
<feature type="transmembrane region" description="Helical" evidence="1">
    <location>
        <begin position="190"/>
        <end position="211"/>
    </location>
</feature>
<dbReference type="Pfam" id="PF07907">
    <property type="entry name" value="YibE_F"/>
    <property type="match status" value="1"/>
</dbReference>
<protein>
    <submittedName>
        <fullName evidence="2">YibE/F family protein</fullName>
    </submittedName>
</protein>
<proteinExistence type="predicted"/>
<feature type="transmembrane region" description="Helical" evidence="1">
    <location>
        <begin position="324"/>
        <end position="342"/>
    </location>
</feature>
<dbReference type="EMBL" id="DNZF01000005">
    <property type="protein sequence ID" value="HBK52345.1"/>
    <property type="molecule type" value="Genomic_DNA"/>
</dbReference>
<feature type="transmembrane region" description="Helical" evidence="1">
    <location>
        <begin position="141"/>
        <end position="157"/>
    </location>
</feature>
<keyword evidence="1" id="KW-0472">Membrane</keyword>
<comment type="caution">
    <text evidence="2">The sequence shown here is derived from an EMBL/GenBank/DDBJ whole genome shotgun (WGS) entry which is preliminary data.</text>
</comment>
<evidence type="ECO:0000256" key="1">
    <source>
        <dbReference type="SAM" id="Phobius"/>
    </source>
</evidence>
<sequence>MHKYRQKTFIRSTLLLMFSFFFTVSILAGPAHGQLHPEFDEEQYQERYEKALVLEIKDKSVKEIEALQGNIVEQEVKVRMLDGADKGKILTAINTLSGSAGFDMHLSPGDKVVIYIAEFTPADGGEAVKTIYVSDRVRSPALLWIVGVFAGLLLLIGRWQGAKALFGLGITILGIYKVLLPGLIAGKSPLPLTVIVLIVVTLITMICIAGFSRKALAATLGTLGGLIVAGWLAYIFGDLAQLSGLATEEERMLVYVENLNLDMRGLLFSGILIGAVGAIMDVTMSVASAISEIKRANPEMNTAELVAAGMNVGRDIMGTMANTLILAYTGGAMPFMLLFMVYEMEPLRIVNWELIVTEIIRALVGSIALIISVPITAVIAGWLTATRKV</sequence>
<dbReference type="InterPro" id="IPR012507">
    <property type="entry name" value="YibE_F"/>
</dbReference>
<gene>
    <name evidence="2" type="ORF">DDZ44_00205</name>
</gene>
<feature type="transmembrane region" description="Helical" evidence="1">
    <location>
        <begin position="164"/>
        <end position="184"/>
    </location>
</feature>
<evidence type="ECO:0000313" key="3">
    <source>
        <dbReference type="Proteomes" id="UP000263273"/>
    </source>
</evidence>
<keyword evidence="1" id="KW-1133">Transmembrane helix</keyword>
<feature type="transmembrane region" description="Helical" evidence="1">
    <location>
        <begin position="362"/>
        <end position="385"/>
    </location>
</feature>
<accession>A0A354YSQ1</accession>
<name>A0A354YSQ1_9FIRM</name>
<organism evidence="2 3">
    <name type="scientific">Syntrophomonas wolfei</name>
    <dbReference type="NCBI Taxonomy" id="863"/>
    <lineage>
        <taxon>Bacteria</taxon>
        <taxon>Bacillati</taxon>
        <taxon>Bacillota</taxon>
        <taxon>Clostridia</taxon>
        <taxon>Eubacteriales</taxon>
        <taxon>Syntrophomonadaceae</taxon>
        <taxon>Syntrophomonas</taxon>
    </lineage>
</organism>
<dbReference type="PANTHER" id="PTHR41771:SF1">
    <property type="entry name" value="MEMBRANE PROTEIN"/>
    <property type="match status" value="1"/>
</dbReference>
<keyword evidence="1" id="KW-0812">Transmembrane</keyword>
<dbReference type="PANTHER" id="PTHR41771">
    <property type="entry name" value="MEMBRANE PROTEIN-RELATED"/>
    <property type="match status" value="1"/>
</dbReference>
<evidence type="ECO:0000313" key="2">
    <source>
        <dbReference type="EMBL" id="HBK52345.1"/>
    </source>
</evidence>